<evidence type="ECO:0000313" key="9">
    <source>
        <dbReference type="EMBL" id="KAL3826479.1"/>
    </source>
</evidence>
<dbReference type="EC" id="5.4.2.11" evidence="2"/>
<dbReference type="SUPFAM" id="SSF53254">
    <property type="entry name" value="Phosphoglycerate mutase-like"/>
    <property type="match status" value="1"/>
</dbReference>
<dbReference type="Gene3D" id="3.40.50.1240">
    <property type="entry name" value="Phosphoglycerate mutase-like"/>
    <property type="match status" value="1"/>
</dbReference>
<feature type="binding site" evidence="6">
    <location>
        <begin position="195"/>
        <end position="196"/>
    </location>
    <ligand>
        <name>substrate</name>
    </ligand>
</feature>
<dbReference type="Proteomes" id="UP001530377">
    <property type="component" value="Unassembled WGS sequence"/>
</dbReference>
<comment type="caution">
    <text evidence="9">The sequence shown here is derived from an EMBL/GenBank/DDBJ whole genome shotgun (WGS) entry which is preliminary data.</text>
</comment>
<dbReference type="GO" id="GO:0004619">
    <property type="term" value="F:phosphoglycerate mutase activity"/>
    <property type="evidence" value="ECO:0007669"/>
    <property type="project" value="UniProtKB-EC"/>
</dbReference>
<evidence type="ECO:0000256" key="3">
    <source>
        <dbReference type="ARBA" id="ARBA00023152"/>
    </source>
</evidence>
<evidence type="ECO:0000256" key="5">
    <source>
        <dbReference type="PIRSR" id="PIRSR613078-1"/>
    </source>
</evidence>
<feature type="site" description="Transition state stabilizer" evidence="7">
    <location>
        <position position="286"/>
    </location>
</feature>
<feature type="binding site" evidence="6">
    <location>
        <begin position="70"/>
        <end position="71"/>
    </location>
    <ligand>
        <name>substrate</name>
    </ligand>
</feature>
<dbReference type="AlphaFoldDB" id="A0ABD3SPF6"/>
<protein>
    <recommendedName>
        <fullName evidence="2">phosphoglycerate mutase (2,3-diphosphoglycerate-dependent)</fullName>
        <ecNumber evidence="2">5.4.2.11</ecNumber>
    </recommendedName>
</protein>
<organism evidence="9 10">
    <name type="scientific">Cyclostephanos tholiformis</name>
    <dbReference type="NCBI Taxonomy" id="382380"/>
    <lineage>
        <taxon>Eukaryota</taxon>
        <taxon>Sar</taxon>
        <taxon>Stramenopiles</taxon>
        <taxon>Ochrophyta</taxon>
        <taxon>Bacillariophyta</taxon>
        <taxon>Coscinodiscophyceae</taxon>
        <taxon>Thalassiosirophycidae</taxon>
        <taxon>Stephanodiscales</taxon>
        <taxon>Stephanodiscaceae</taxon>
        <taxon>Cyclostephanos</taxon>
    </lineage>
</organism>
<keyword evidence="4" id="KW-0413">Isomerase</keyword>
<dbReference type="InterPro" id="IPR029033">
    <property type="entry name" value="His_PPase_superfam"/>
</dbReference>
<evidence type="ECO:0000256" key="8">
    <source>
        <dbReference type="SAM" id="SignalP"/>
    </source>
</evidence>
<dbReference type="Pfam" id="PF00300">
    <property type="entry name" value="His_Phos_1"/>
    <property type="match status" value="1"/>
</dbReference>
<evidence type="ECO:0000256" key="2">
    <source>
        <dbReference type="ARBA" id="ARBA00012028"/>
    </source>
</evidence>
<reference evidence="9 10" key="1">
    <citation type="submission" date="2024-10" db="EMBL/GenBank/DDBJ databases">
        <title>Updated reference genomes for cyclostephanoid diatoms.</title>
        <authorList>
            <person name="Roberts W.R."/>
            <person name="Alverson A.J."/>
        </authorList>
    </citation>
    <scope>NUCLEOTIDE SEQUENCE [LARGE SCALE GENOMIC DNA]</scope>
    <source>
        <strain evidence="9 10">AJA228-03</strain>
    </source>
</reference>
<dbReference type="InterPro" id="IPR005952">
    <property type="entry name" value="Phosphogly_mut1"/>
</dbReference>
<dbReference type="SMART" id="SM00855">
    <property type="entry name" value="PGAM"/>
    <property type="match status" value="1"/>
</dbReference>
<feature type="binding site" evidence="6">
    <location>
        <position position="109"/>
    </location>
    <ligand>
        <name>substrate</name>
    </ligand>
</feature>
<dbReference type="PANTHER" id="PTHR11931">
    <property type="entry name" value="PHOSPHOGLYCERATE MUTASE"/>
    <property type="match status" value="1"/>
</dbReference>
<dbReference type="CDD" id="cd07067">
    <property type="entry name" value="HP_PGM_like"/>
    <property type="match status" value="1"/>
</dbReference>
<evidence type="ECO:0000256" key="7">
    <source>
        <dbReference type="PIRSR" id="PIRSR613078-3"/>
    </source>
</evidence>
<feature type="binding site" evidence="6">
    <location>
        <begin position="52"/>
        <end position="59"/>
    </location>
    <ligand>
        <name>substrate</name>
    </ligand>
</feature>
<keyword evidence="8" id="KW-0732">Signal</keyword>
<evidence type="ECO:0000313" key="10">
    <source>
        <dbReference type="Proteomes" id="UP001530377"/>
    </source>
</evidence>
<dbReference type="EMBL" id="JALLPB020000020">
    <property type="protein sequence ID" value="KAL3826479.1"/>
    <property type="molecule type" value="Genomic_DNA"/>
</dbReference>
<keyword evidence="10" id="KW-1185">Reference proteome</keyword>
<dbReference type="GO" id="GO:0006096">
    <property type="term" value="P:glycolytic process"/>
    <property type="evidence" value="ECO:0007669"/>
    <property type="project" value="UniProtKB-KW"/>
</dbReference>
<feature type="binding site" evidence="6">
    <location>
        <position position="176"/>
    </location>
    <ligand>
        <name>substrate</name>
    </ligand>
</feature>
<feature type="active site" description="Proton donor/acceptor" evidence="5">
    <location>
        <position position="165"/>
    </location>
</feature>
<keyword evidence="3" id="KW-0324">Glycolysis</keyword>
<feature type="binding site" evidence="6">
    <location>
        <begin position="165"/>
        <end position="168"/>
    </location>
    <ligand>
        <name>substrate</name>
    </ligand>
</feature>
<name>A0ABD3SPF6_9STRA</name>
<proteinExistence type="inferred from homology"/>
<feature type="chain" id="PRO_5044839064" description="phosphoglycerate mutase (2,3-diphosphoglycerate-dependent)" evidence="8">
    <location>
        <begin position="29"/>
        <end position="384"/>
    </location>
</feature>
<evidence type="ECO:0000256" key="1">
    <source>
        <dbReference type="ARBA" id="ARBA00006717"/>
    </source>
</evidence>
<feature type="active site" description="Tele-phosphohistidine intermediate" evidence="5">
    <location>
        <position position="53"/>
    </location>
</feature>
<feature type="signal peptide" evidence="8">
    <location>
        <begin position="1"/>
        <end position="28"/>
    </location>
</feature>
<gene>
    <name evidence="9" type="ORF">ACHAXA_004316</name>
</gene>
<accession>A0ABD3SPF6</accession>
<dbReference type="InterPro" id="IPR013078">
    <property type="entry name" value="His_Pase_superF_clade-1"/>
</dbReference>
<sequence>MPHKPIPSRWIFLSFVVLVQTSLPPTHGLGSTREGYALPKPMGPVHTLILTRHGDSYWNGKYPGCRETFTGWTDVGLSPIGEEEAVRTGRLLAESTGRVDAMFTSTLTRAKMTSHHCWWAYNDRLEEQYRNQKHYEYYNQRNGPVRNERVDQAPSRFVIDHRLNERHYGSLQGLIKADVESGIHGHSPEDVRQWRRSWHAIPPPLDDDDPRRVKELRLFGNICGDCNVPKSESLAMVAENRIRPFLAEVLTPMMDRAYKTKLPLSSTEESTDEDPLEGGTALIVAHANSLRALIGVVCNVERDPLGVALKRLESMKIPTASPLVIRYRKTTENECYYPVDGALGNETRNELPVYQLSSLPLLRKQAMEAYRINSAGIKNASLLN</sequence>
<comment type="similarity">
    <text evidence="1">Belongs to the phosphoglycerate mutase family. BPG-dependent PGAM subfamily.</text>
</comment>
<evidence type="ECO:0000256" key="4">
    <source>
        <dbReference type="ARBA" id="ARBA00023235"/>
    </source>
</evidence>
<evidence type="ECO:0000256" key="6">
    <source>
        <dbReference type="PIRSR" id="PIRSR613078-2"/>
    </source>
</evidence>